<dbReference type="InterPro" id="IPR001173">
    <property type="entry name" value="Glyco_trans_2-like"/>
</dbReference>
<dbReference type="PANTHER" id="PTHR43685">
    <property type="entry name" value="GLYCOSYLTRANSFERASE"/>
    <property type="match status" value="1"/>
</dbReference>
<sequence>MTAPRPERSLVTSIGARPNVSVVIPCHDAARFLSDALDSVLRQQEVELDVHVVDDGSPDGDRIGEVVSVFRQAGAPVQLHREPHRGVAAARNAGLAAVRSPWVAFLDADDRWRPGFLRRQLDLLQNDDVDLVWCDAAFFGPAATEKTTVMQTHPSEGEPTLAAVLAGRCMPVMSTVVARTATVRRAGGFDTRLEACEDFELWARLVADGARLAWTDEVGAERRLHARNRSHDTRRMVRGQLEVLRRWAPKIPVGHPLRRAVMRRREALDREMQLTRAREAIAAGDPHAARLALWEVVRRGGSAKHAMGAVALRVMPRPALNWLSRRLGPDAPTA</sequence>
<keyword evidence="3" id="KW-1185">Reference proteome</keyword>
<dbReference type="Gene3D" id="3.90.550.10">
    <property type="entry name" value="Spore Coat Polysaccharide Biosynthesis Protein SpsA, Chain A"/>
    <property type="match status" value="1"/>
</dbReference>
<evidence type="ECO:0000259" key="1">
    <source>
        <dbReference type="Pfam" id="PF00535"/>
    </source>
</evidence>
<feature type="domain" description="Glycosyltransferase 2-like" evidence="1">
    <location>
        <begin position="21"/>
        <end position="150"/>
    </location>
</feature>
<dbReference type="GO" id="GO:0016757">
    <property type="term" value="F:glycosyltransferase activity"/>
    <property type="evidence" value="ECO:0007669"/>
    <property type="project" value="UniProtKB-KW"/>
</dbReference>
<keyword evidence="2" id="KW-0328">Glycosyltransferase</keyword>
<dbReference type="RefSeq" id="WP_405279176.1">
    <property type="nucleotide sequence ID" value="NZ_CP144380.1"/>
</dbReference>
<dbReference type="PANTHER" id="PTHR43685:SF2">
    <property type="entry name" value="GLYCOSYLTRANSFERASE 2-LIKE DOMAIN-CONTAINING PROTEIN"/>
    <property type="match status" value="1"/>
</dbReference>
<dbReference type="InterPro" id="IPR029044">
    <property type="entry name" value="Nucleotide-diphossugar_trans"/>
</dbReference>
<dbReference type="Proteomes" id="UP001484239">
    <property type="component" value="Unassembled WGS sequence"/>
</dbReference>
<evidence type="ECO:0000313" key="3">
    <source>
        <dbReference type="Proteomes" id="UP001484239"/>
    </source>
</evidence>
<organism evidence="2 3">
    <name type="scientific">Gaopeijia maritima</name>
    <dbReference type="NCBI Taxonomy" id="3119007"/>
    <lineage>
        <taxon>Bacteria</taxon>
        <taxon>Pseudomonadati</taxon>
        <taxon>Gemmatimonadota</taxon>
        <taxon>Longimicrobiia</taxon>
        <taxon>Gaopeijiales</taxon>
        <taxon>Gaopeijiaceae</taxon>
        <taxon>Gaopeijia</taxon>
    </lineage>
</organism>
<accession>A0ABU9EFE4</accession>
<reference evidence="2 3" key="1">
    <citation type="submission" date="2024-02" db="EMBL/GenBank/DDBJ databases">
        <title>A novel Gemmatimonadota bacterium.</title>
        <authorList>
            <person name="Du Z.-J."/>
            <person name="Ye Y.-Q."/>
        </authorList>
    </citation>
    <scope>NUCLEOTIDE SEQUENCE [LARGE SCALE GENOMIC DNA]</scope>
    <source>
        <strain evidence="2 3">DH-20</strain>
    </source>
</reference>
<name>A0ABU9EFE4_9BACT</name>
<dbReference type="CDD" id="cd00761">
    <property type="entry name" value="Glyco_tranf_GTA_type"/>
    <property type="match status" value="1"/>
</dbReference>
<dbReference type="Pfam" id="PF00535">
    <property type="entry name" value="Glycos_transf_2"/>
    <property type="match status" value="1"/>
</dbReference>
<comment type="caution">
    <text evidence="2">The sequence shown here is derived from an EMBL/GenBank/DDBJ whole genome shotgun (WGS) entry which is preliminary data.</text>
</comment>
<dbReference type="EMBL" id="JBBHLI010000014">
    <property type="protein sequence ID" value="MEK9502690.1"/>
    <property type="molecule type" value="Genomic_DNA"/>
</dbReference>
<evidence type="ECO:0000313" key="2">
    <source>
        <dbReference type="EMBL" id="MEK9502690.1"/>
    </source>
</evidence>
<dbReference type="EC" id="2.4.-.-" evidence="2"/>
<dbReference type="SUPFAM" id="SSF53448">
    <property type="entry name" value="Nucleotide-diphospho-sugar transferases"/>
    <property type="match status" value="1"/>
</dbReference>
<protein>
    <submittedName>
        <fullName evidence="2">Glycosyltransferase family 2 protein</fullName>
        <ecNumber evidence="2">2.4.-.-</ecNumber>
    </submittedName>
</protein>
<proteinExistence type="predicted"/>
<dbReference type="InterPro" id="IPR050834">
    <property type="entry name" value="Glycosyltransf_2"/>
</dbReference>
<gene>
    <name evidence="2" type="ORF">WI372_16970</name>
</gene>
<keyword evidence="2" id="KW-0808">Transferase</keyword>